<dbReference type="InterPro" id="IPR020907">
    <property type="entry name" value="MgrB"/>
</dbReference>
<dbReference type="EMBL" id="UAVL01000001">
    <property type="protein sequence ID" value="SQA60570.1"/>
    <property type="molecule type" value="Genomic_DNA"/>
</dbReference>
<dbReference type="EMBL" id="RBIZ01000003">
    <property type="protein sequence ID" value="RKR64816.1"/>
    <property type="molecule type" value="Genomic_DNA"/>
</dbReference>
<protein>
    <submittedName>
        <fullName evidence="6">PhoP-PhoQ-related magnesium-responsive MgrB-like protein</fullName>
    </submittedName>
    <submittedName>
        <fullName evidence="7">PhoPQ regulatory protein</fullName>
    </submittedName>
</protein>
<evidence type="ECO:0000313" key="9">
    <source>
        <dbReference type="Proteomes" id="UP000267341"/>
    </source>
</evidence>
<evidence type="ECO:0000256" key="3">
    <source>
        <dbReference type="ARBA" id="ARBA00022692"/>
    </source>
</evidence>
<evidence type="ECO:0000313" key="8">
    <source>
        <dbReference type="Proteomes" id="UP000251313"/>
    </source>
</evidence>
<dbReference type="GeneID" id="66903565"/>
<dbReference type="Proteomes" id="UP000267341">
    <property type="component" value="Unassembled WGS sequence"/>
</dbReference>
<keyword evidence="1" id="KW-1003">Cell membrane</keyword>
<organism evidence="7 8">
    <name type="scientific">Yokenella regensburgei</name>
    <dbReference type="NCBI Taxonomy" id="158877"/>
    <lineage>
        <taxon>Bacteria</taxon>
        <taxon>Pseudomonadati</taxon>
        <taxon>Pseudomonadota</taxon>
        <taxon>Gammaproteobacteria</taxon>
        <taxon>Enterobacterales</taxon>
        <taxon>Enterobacteriaceae</taxon>
        <taxon>Yokenella</taxon>
    </lineage>
</organism>
<evidence type="ECO:0000256" key="4">
    <source>
        <dbReference type="ARBA" id="ARBA00022989"/>
    </source>
</evidence>
<proteinExistence type="predicted"/>
<dbReference type="Proteomes" id="UP000251313">
    <property type="component" value="Unassembled WGS sequence"/>
</dbReference>
<dbReference type="NCBIfam" id="NF007635">
    <property type="entry name" value="PRK10299.1"/>
    <property type="match status" value="1"/>
</dbReference>
<evidence type="ECO:0000256" key="2">
    <source>
        <dbReference type="ARBA" id="ARBA00022519"/>
    </source>
</evidence>
<evidence type="ECO:0000256" key="1">
    <source>
        <dbReference type="ARBA" id="ARBA00022475"/>
    </source>
</evidence>
<accession>A0AB38FR28</accession>
<dbReference type="Pfam" id="PF13998">
    <property type="entry name" value="MgrB"/>
    <property type="match status" value="1"/>
</dbReference>
<evidence type="ECO:0000313" key="6">
    <source>
        <dbReference type="EMBL" id="RKR64816.1"/>
    </source>
</evidence>
<dbReference type="AlphaFoldDB" id="A0AB38FR28"/>
<keyword evidence="4" id="KW-1133">Transmembrane helix</keyword>
<keyword evidence="9" id="KW-1185">Reference proteome</keyword>
<keyword evidence="5" id="KW-0472">Membrane</keyword>
<evidence type="ECO:0000313" key="7">
    <source>
        <dbReference type="EMBL" id="SQA60570.1"/>
    </source>
</evidence>
<evidence type="ECO:0000256" key="5">
    <source>
        <dbReference type="ARBA" id="ARBA00023136"/>
    </source>
</evidence>
<keyword evidence="3" id="KW-0812">Transmembrane</keyword>
<keyword evidence="2" id="KW-0997">Cell inner membrane</keyword>
<gene>
    <name evidence="7" type="primary">mgrB</name>
    <name evidence="6" type="ORF">C7387_1525</name>
    <name evidence="7" type="ORF">NCTC11967_00707</name>
</gene>
<sequence length="48" mass="5659">MKKFRWVILVVVIILVCMVLWAQMINVMCDQGVPFFNGICTINKFIPW</sequence>
<comment type="caution">
    <text evidence="7">The sequence shown here is derived from an EMBL/GenBank/DDBJ whole genome shotgun (WGS) entry which is preliminary data.</text>
</comment>
<reference evidence="7 8" key="1">
    <citation type="submission" date="2018-06" db="EMBL/GenBank/DDBJ databases">
        <authorList>
            <consortium name="Pathogen Informatics"/>
            <person name="Doyle S."/>
        </authorList>
    </citation>
    <scope>NUCLEOTIDE SEQUENCE [LARGE SCALE GENOMIC DNA]</scope>
    <source>
        <strain evidence="7 8">NCTC11967</strain>
    </source>
</reference>
<reference evidence="6 9" key="2">
    <citation type="submission" date="2018-10" db="EMBL/GenBank/DDBJ databases">
        <title>Genomic Encyclopedia of Type Strains, Phase IV (KMG-IV): sequencing the most valuable type-strain genomes for metagenomic binning, comparative biology and taxonomic classification.</title>
        <authorList>
            <person name="Goeker M."/>
        </authorList>
    </citation>
    <scope>NUCLEOTIDE SEQUENCE [LARGE SCALE GENOMIC DNA]</scope>
    <source>
        <strain evidence="6 9">DSM 5079</strain>
    </source>
</reference>
<dbReference type="RefSeq" id="WP_038257955.1">
    <property type="nucleotide sequence ID" value="NZ_CAKMYC010000001.1"/>
</dbReference>
<name>A0AB38FR28_9ENTR</name>